<keyword evidence="7" id="KW-1185">Reference proteome</keyword>
<dbReference type="InterPro" id="IPR000688">
    <property type="entry name" value="HypA/HybF"/>
</dbReference>
<reference evidence="6 7" key="1">
    <citation type="journal article" date="2019" name="Front. Microbiol.">
        <title>Thermoanaerosceptrum fracticalcis gen. nov. sp. nov., a Novel Fumarate-Fermenting Microorganism From a Deep Fractured Carbonate Aquifer of the US Great Basin.</title>
        <authorList>
            <person name="Hamilton-Brehm S.D."/>
            <person name="Stewart L.E."/>
            <person name="Zavarin M."/>
            <person name="Caldwell M."/>
            <person name="Lawson P.A."/>
            <person name="Onstott T.C."/>
            <person name="Grzymski J."/>
            <person name="Neveux I."/>
            <person name="Lollar B.S."/>
            <person name="Russell C.E."/>
            <person name="Moser D.P."/>
        </authorList>
    </citation>
    <scope>NUCLEOTIDE SEQUENCE [LARGE SCALE GENOMIC DNA]</scope>
    <source>
        <strain evidence="6 7">DRI-13</strain>
    </source>
</reference>
<protein>
    <recommendedName>
        <fullName evidence="5">Hydrogenase maturation factor HypA</fullName>
    </recommendedName>
</protein>
<feature type="binding site" evidence="5">
    <location>
        <position position="73"/>
    </location>
    <ligand>
        <name>Zn(2+)</name>
        <dbReference type="ChEBI" id="CHEBI:29105"/>
    </ligand>
</feature>
<dbReference type="HAMAP" id="MF_00213">
    <property type="entry name" value="HypA_HybF"/>
    <property type="match status" value="1"/>
</dbReference>
<dbReference type="NCBIfam" id="TIGR00100">
    <property type="entry name" value="hypA"/>
    <property type="match status" value="1"/>
</dbReference>
<dbReference type="Pfam" id="PF01155">
    <property type="entry name" value="HypA"/>
    <property type="match status" value="1"/>
</dbReference>
<feature type="binding site" evidence="5">
    <location>
        <position position="89"/>
    </location>
    <ligand>
        <name>Zn(2+)</name>
        <dbReference type="ChEBI" id="CHEBI:29105"/>
    </ligand>
</feature>
<evidence type="ECO:0000256" key="4">
    <source>
        <dbReference type="ARBA" id="ARBA00022833"/>
    </source>
</evidence>
<evidence type="ECO:0000256" key="1">
    <source>
        <dbReference type="ARBA" id="ARBA00010748"/>
    </source>
</evidence>
<gene>
    <name evidence="5 6" type="primary">hypA</name>
    <name evidence="6" type="ORF">BR63_10530</name>
</gene>
<dbReference type="PANTHER" id="PTHR34535:SF3">
    <property type="entry name" value="HYDROGENASE MATURATION FACTOR HYPA"/>
    <property type="match status" value="1"/>
</dbReference>
<dbReference type="KEGG" id="tfr:BR63_10530"/>
<dbReference type="AlphaFoldDB" id="A0A7G6E3P9"/>
<dbReference type="GO" id="GO:0016151">
    <property type="term" value="F:nickel cation binding"/>
    <property type="evidence" value="ECO:0007669"/>
    <property type="project" value="UniProtKB-UniRule"/>
</dbReference>
<dbReference type="Gene3D" id="3.30.2320.80">
    <property type="match status" value="1"/>
</dbReference>
<evidence type="ECO:0000256" key="2">
    <source>
        <dbReference type="ARBA" id="ARBA00022596"/>
    </source>
</evidence>
<keyword evidence="4 5" id="KW-0862">Zinc</keyword>
<evidence type="ECO:0000256" key="3">
    <source>
        <dbReference type="ARBA" id="ARBA00022723"/>
    </source>
</evidence>
<proteinExistence type="inferred from homology"/>
<evidence type="ECO:0000313" key="6">
    <source>
        <dbReference type="EMBL" id="QNB46703.1"/>
    </source>
</evidence>
<dbReference type="InterPro" id="IPR020538">
    <property type="entry name" value="Hydgase_Ni_incorp_HypA/HybF_CS"/>
</dbReference>
<dbReference type="PROSITE" id="PS01249">
    <property type="entry name" value="HYPA"/>
    <property type="match status" value="1"/>
</dbReference>
<comment type="similarity">
    <text evidence="1 5">Belongs to the HypA/HybF family.</text>
</comment>
<accession>A0A7G6E3P9</accession>
<evidence type="ECO:0000256" key="5">
    <source>
        <dbReference type="HAMAP-Rule" id="MF_00213"/>
    </source>
</evidence>
<dbReference type="Proteomes" id="UP000515847">
    <property type="component" value="Chromosome"/>
</dbReference>
<evidence type="ECO:0000313" key="7">
    <source>
        <dbReference type="Proteomes" id="UP000515847"/>
    </source>
</evidence>
<organism evidence="6 7">
    <name type="scientific">Thermanaerosceptrum fracticalcis</name>
    <dbReference type="NCBI Taxonomy" id="1712410"/>
    <lineage>
        <taxon>Bacteria</taxon>
        <taxon>Bacillati</taxon>
        <taxon>Bacillota</taxon>
        <taxon>Clostridia</taxon>
        <taxon>Eubacteriales</taxon>
        <taxon>Peptococcaceae</taxon>
        <taxon>Thermanaerosceptrum</taxon>
    </lineage>
</organism>
<sequence>MHELALAQQLLQVVEQTARANRLKNVVEIKIVVGEMMAVVPEALEFSFQVISQNTVAQGAKLVIEEQQALNACPQCQETYPWLEYGYRCPSCSHLGGKIIQGRDFYIDYIEGDEASSDKS</sequence>
<feature type="binding site" evidence="5">
    <location>
        <position position="76"/>
    </location>
    <ligand>
        <name>Zn(2+)</name>
        <dbReference type="ChEBI" id="CHEBI:29105"/>
    </ligand>
</feature>
<dbReference type="RefSeq" id="WP_034420069.1">
    <property type="nucleotide sequence ID" value="NZ_CP045798.1"/>
</dbReference>
<name>A0A7G6E3P9_THEFR</name>
<feature type="binding site" evidence="5">
    <location>
        <position position="92"/>
    </location>
    <ligand>
        <name>Zn(2+)</name>
        <dbReference type="ChEBI" id="CHEBI:29105"/>
    </ligand>
</feature>
<dbReference type="OrthoDB" id="9800361at2"/>
<keyword evidence="3 5" id="KW-0479">Metal-binding</keyword>
<dbReference type="EMBL" id="CP045798">
    <property type="protein sequence ID" value="QNB46703.1"/>
    <property type="molecule type" value="Genomic_DNA"/>
</dbReference>
<dbReference type="GO" id="GO:0008270">
    <property type="term" value="F:zinc ion binding"/>
    <property type="evidence" value="ECO:0007669"/>
    <property type="project" value="UniProtKB-UniRule"/>
</dbReference>
<feature type="binding site" evidence="5">
    <location>
        <position position="2"/>
    </location>
    <ligand>
        <name>Ni(2+)</name>
        <dbReference type="ChEBI" id="CHEBI:49786"/>
    </ligand>
</feature>
<keyword evidence="2 5" id="KW-0533">Nickel</keyword>
<dbReference type="PANTHER" id="PTHR34535">
    <property type="entry name" value="HYDROGENASE MATURATION FACTOR HYPA"/>
    <property type="match status" value="1"/>
</dbReference>
<dbReference type="PIRSF" id="PIRSF004761">
    <property type="entry name" value="Hydrgn_mat_HypA"/>
    <property type="match status" value="1"/>
</dbReference>
<dbReference type="GO" id="GO:0051604">
    <property type="term" value="P:protein maturation"/>
    <property type="evidence" value="ECO:0007669"/>
    <property type="project" value="InterPro"/>
</dbReference>
<comment type="function">
    <text evidence="5">Involved in the maturation of [NiFe] hydrogenases. Required for nickel insertion into the metal center of the hydrogenase.</text>
</comment>